<dbReference type="EMBL" id="CP026948">
    <property type="protein sequence ID" value="AWB83930.1"/>
    <property type="molecule type" value="Genomic_DNA"/>
</dbReference>
<accession>A0A2S0WDV2</accession>
<dbReference type="KEGG" id="clia:C3E79_05095"/>
<gene>
    <name evidence="8" type="primary">coaE</name>
    <name evidence="10" type="ORF">C3E79_05095</name>
</gene>
<dbReference type="AlphaFoldDB" id="A0A2S0WDV2"/>
<dbReference type="InterPro" id="IPR001977">
    <property type="entry name" value="Depp_CoAkinase"/>
</dbReference>
<evidence type="ECO:0000256" key="1">
    <source>
        <dbReference type="ARBA" id="ARBA00009018"/>
    </source>
</evidence>
<keyword evidence="3 8" id="KW-0808">Transferase</keyword>
<comment type="subcellular location">
    <subcellularLocation>
        <location evidence="8">Cytoplasm</location>
    </subcellularLocation>
</comment>
<keyword evidence="7 8" id="KW-0173">Coenzyme A biosynthesis</keyword>
<evidence type="ECO:0000256" key="2">
    <source>
        <dbReference type="ARBA" id="ARBA00022490"/>
    </source>
</evidence>
<reference evidence="11" key="1">
    <citation type="submission" date="2018-01" db="EMBL/GenBank/DDBJ databases">
        <authorList>
            <person name="Li J."/>
        </authorList>
    </citation>
    <scope>NUCLEOTIDE SEQUENCE [LARGE SCALE GENOMIC DNA]</scope>
    <source>
        <strain evidence="11">2184</strain>
    </source>
</reference>
<feature type="binding site" evidence="8">
    <location>
        <begin position="11"/>
        <end position="16"/>
    </location>
    <ligand>
        <name>ATP</name>
        <dbReference type="ChEBI" id="CHEBI:30616"/>
    </ligand>
</feature>
<comment type="pathway">
    <text evidence="8">Cofactor biosynthesis; coenzyme A biosynthesis; CoA from (R)-pantothenate: step 5/5.</text>
</comment>
<dbReference type="HAMAP" id="MF_00376">
    <property type="entry name" value="Dephospho_CoA_kinase"/>
    <property type="match status" value="1"/>
</dbReference>
<dbReference type="EC" id="2.7.1.24" evidence="8 9"/>
<sequence length="199" mass="21838">MFTIGLTGGIGSGKSTVAKMFADAGFPVVDADQVARDNMAPGSPVLAEVARVFGEDLIGAGGELDRAELARRAFASEEQTRKLNEITHPAIRRESDRRFAQLEQRGVKAAVYDMPLLVELGLNEEMDLTVVVDVAAEERVRRLVEHRGLDEGDARNRIARQAGDEERRARADIVIDNNGSLEELRARVEGVVDKIEKML</sequence>
<evidence type="ECO:0000256" key="4">
    <source>
        <dbReference type="ARBA" id="ARBA00022741"/>
    </source>
</evidence>
<comment type="similarity">
    <text evidence="1 8">Belongs to the CoaE family.</text>
</comment>
<evidence type="ECO:0000256" key="5">
    <source>
        <dbReference type="ARBA" id="ARBA00022777"/>
    </source>
</evidence>
<dbReference type="OrthoDB" id="9812943at2"/>
<dbReference type="GO" id="GO:0005737">
    <property type="term" value="C:cytoplasm"/>
    <property type="evidence" value="ECO:0007669"/>
    <property type="project" value="UniProtKB-SubCell"/>
</dbReference>
<dbReference type="PROSITE" id="PS51219">
    <property type="entry name" value="DPCK"/>
    <property type="match status" value="1"/>
</dbReference>
<dbReference type="GO" id="GO:0005524">
    <property type="term" value="F:ATP binding"/>
    <property type="evidence" value="ECO:0007669"/>
    <property type="project" value="UniProtKB-UniRule"/>
</dbReference>
<dbReference type="GO" id="GO:0015937">
    <property type="term" value="P:coenzyme A biosynthetic process"/>
    <property type="evidence" value="ECO:0007669"/>
    <property type="project" value="UniProtKB-UniRule"/>
</dbReference>
<evidence type="ECO:0000256" key="8">
    <source>
        <dbReference type="HAMAP-Rule" id="MF_00376"/>
    </source>
</evidence>
<name>A0A2S0WDV2_9CORY</name>
<keyword evidence="6 8" id="KW-0067">ATP-binding</keyword>
<dbReference type="Proteomes" id="UP000244754">
    <property type="component" value="Chromosome"/>
</dbReference>
<keyword evidence="5 8" id="KW-0418">Kinase</keyword>
<dbReference type="PANTHER" id="PTHR10695">
    <property type="entry name" value="DEPHOSPHO-COA KINASE-RELATED"/>
    <property type="match status" value="1"/>
</dbReference>
<dbReference type="Pfam" id="PF01121">
    <property type="entry name" value="CoaE"/>
    <property type="match status" value="1"/>
</dbReference>
<keyword evidence="11" id="KW-1185">Reference proteome</keyword>
<dbReference type="SUPFAM" id="SSF52540">
    <property type="entry name" value="P-loop containing nucleoside triphosphate hydrolases"/>
    <property type="match status" value="1"/>
</dbReference>
<proteinExistence type="inferred from homology"/>
<evidence type="ECO:0000313" key="11">
    <source>
        <dbReference type="Proteomes" id="UP000244754"/>
    </source>
</evidence>
<dbReference type="Gene3D" id="3.40.50.300">
    <property type="entry name" value="P-loop containing nucleotide triphosphate hydrolases"/>
    <property type="match status" value="1"/>
</dbReference>
<dbReference type="NCBIfam" id="TIGR00152">
    <property type="entry name" value="dephospho-CoA kinase"/>
    <property type="match status" value="1"/>
</dbReference>
<evidence type="ECO:0000256" key="9">
    <source>
        <dbReference type="NCBIfam" id="TIGR00152"/>
    </source>
</evidence>
<organism evidence="10 11">
    <name type="scientific">Corynebacterium liangguodongii</name>
    <dbReference type="NCBI Taxonomy" id="2079535"/>
    <lineage>
        <taxon>Bacteria</taxon>
        <taxon>Bacillati</taxon>
        <taxon>Actinomycetota</taxon>
        <taxon>Actinomycetes</taxon>
        <taxon>Mycobacteriales</taxon>
        <taxon>Corynebacteriaceae</taxon>
        <taxon>Corynebacterium</taxon>
    </lineage>
</organism>
<evidence type="ECO:0000256" key="7">
    <source>
        <dbReference type="ARBA" id="ARBA00022993"/>
    </source>
</evidence>
<dbReference type="InterPro" id="IPR027417">
    <property type="entry name" value="P-loop_NTPase"/>
</dbReference>
<evidence type="ECO:0000256" key="6">
    <source>
        <dbReference type="ARBA" id="ARBA00022840"/>
    </source>
</evidence>
<comment type="function">
    <text evidence="8">Catalyzes the phosphorylation of the 3'-hydroxyl group of dephosphocoenzyme A to form coenzyme A.</text>
</comment>
<dbReference type="GO" id="GO:0004140">
    <property type="term" value="F:dephospho-CoA kinase activity"/>
    <property type="evidence" value="ECO:0007669"/>
    <property type="project" value="UniProtKB-UniRule"/>
</dbReference>
<dbReference type="PANTHER" id="PTHR10695:SF46">
    <property type="entry name" value="BIFUNCTIONAL COENZYME A SYNTHASE-RELATED"/>
    <property type="match status" value="1"/>
</dbReference>
<dbReference type="RefSeq" id="WP_108403939.1">
    <property type="nucleotide sequence ID" value="NZ_CP026948.1"/>
</dbReference>
<protein>
    <recommendedName>
        <fullName evidence="8 9">Dephospho-CoA kinase</fullName>
        <ecNumber evidence="8 9">2.7.1.24</ecNumber>
    </recommendedName>
    <alternativeName>
        <fullName evidence="8">Dephosphocoenzyme A kinase</fullName>
    </alternativeName>
</protein>
<evidence type="ECO:0000313" key="10">
    <source>
        <dbReference type="EMBL" id="AWB83930.1"/>
    </source>
</evidence>
<evidence type="ECO:0000256" key="3">
    <source>
        <dbReference type="ARBA" id="ARBA00022679"/>
    </source>
</evidence>
<keyword evidence="4 8" id="KW-0547">Nucleotide-binding</keyword>
<dbReference type="CDD" id="cd02022">
    <property type="entry name" value="DPCK"/>
    <property type="match status" value="1"/>
</dbReference>
<dbReference type="UniPathway" id="UPA00241">
    <property type="reaction ID" value="UER00356"/>
</dbReference>
<comment type="catalytic activity">
    <reaction evidence="8">
        <text>3'-dephospho-CoA + ATP = ADP + CoA + H(+)</text>
        <dbReference type="Rhea" id="RHEA:18245"/>
        <dbReference type="ChEBI" id="CHEBI:15378"/>
        <dbReference type="ChEBI" id="CHEBI:30616"/>
        <dbReference type="ChEBI" id="CHEBI:57287"/>
        <dbReference type="ChEBI" id="CHEBI:57328"/>
        <dbReference type="ChEBI" id="CHEBI:456216"/>
        <dbReference type="EC" id="2.7.1.24"/>
    </reaction>
</comment>
<dbReference type="FunFam" id="3.40.50.300:FF:000991">
    <property type="entry name" value="Dephospho-CoA kinase"/>
    <property type="match status" value="1"/>
</dbReference>
<keyword evidence="2 8" id="KW-0963">Cytoplasm</keyword>